<evidence type="ECO:0000256" key="9">
    <source>
        <dbReference type="RuleBase" id="RU003814"/>
    </source>
</evidence>
<dbReference type="GO" id="GO:0005829">
    <property type="term" value="C:cytosol"/>
    <property type="evidence" value="ECO:0007669"/>
    <property type="project" value="UniProtKB-SubCell"/>
</dbReference>
<dbReference type="InterPro" id="IPR037171">
    <property type="entry name" value="NagB/RpiA_transferase-like"/>
</dbReference>
<dbReference type="PANTHER" id="PTHR45859:SF1">
    <property type="entry name" value="TRANSLATION INITIATION FACTOR EIF-2B SUBUNIT BETA"/>
    <property type="match status" value="1"/>
</dbReference>
<comment type="subunit">
    <text evidence="8">Component of the translation initiation factor 2B (eIF2B) complex which is a heterodecamer of two sets of five different subunits: alpha, beta, gamma, delta and epsilon. Subunits alpha, beta and delta comprise a regulatory subcomplex and subunits epsilon and gamma comprise a catalytic subcomplex. Within the complex, the hexameric regulatory complex resides at the center, with the two heterodimeric catalytic subcomplexes bound on opposite sides.</text>
</comment>
<dbReference type="AlphaFoldDB" id="A0A8S1J2T2"/>
<dbReference type="OrthoDB" id="269919at2759"/>
<sequence>QAEDTLDIAKDTAKLIRAFITVHKFATAHILFDEMRKLSADLQQAKPAELVVGNVTRRVLQFIREEYQHERSEAASTMGNGAVSASGACSPEPTLGQGGGRPMMRDYSLGTLLDIMPTRSGRRSPLDRVPTSPTSPQSPPGGGGEGMSTKKRKPQQWRRVKGVIEGITEMLTDLENIPFQVAEHGINHIHAKEVILVLGESRTTLQLLEMAKGKCPDLHVVVVEGSPRYEGHSMANQLAGAKIQTTIVTDAAVFAMMARVSQVFISCRYLLANGGIIAPSGAHTIALAAHRHGVPFVVLVGLYKLAPVFPHDPTVNLNDFRCPFDIADFNLAAEAKGSGDGDSDGCSVSVVNPSFDYVPPELISLLVTDQGGVTPSYVYRLLKETYAPEDTLLSESVYGFMTS</sequence>
<organism evidence="11 12">
    <name type="scientific">Ostreobium quekettii</name>
    <dbReference type="NCBI Taxonomy" id="121088"/>
    <lineage>
        <taxon>Eukaryota</taxon>
        <taxon>Viridiplantae</taxon>
        <taxon>Chlorophyta</taxon>
        <taxon>core chlorophytes</taxon>
        <taxon>Ulvophyceae</taxon>
        <taxon>TCBD clade</taxon>
        <taxon>Bryopsidales</taxon>
        <taxon>Ostreobineae</taxon>
        <taxon>Ostreobiaceae</taxon>
        <taxon>Ostreobium</taxon>
    </lineage>
</organism>
<dbReference type="SUPFAM" id="SSF100950">
    <property type="entry name" value="NagB/RpiA/CoA transferase-like"/>
    <property type="match status" value="1"/>
</dbReference>
<evidence type="ECO:0000313" key="11">
    <source>
        <dbReference type="EMBL" id="CAD7702060.1"/>
    </source>
</evidence>
<evidence type="ECO:0000256" key="5">
    <source>
        <dbReference type="ARBA" id="ARBA00022917"/>
    </source>
</evidence>
<evidence type="ECO:0000256" key="3">
    <source>
        <dbReference type="ARBA" id="ARBA00022490"/>
    </source>
</evidence>
<keyword evidence="3" id="KW-0963">Cytoplasm</keyword>
<feature type="non-terminal residue" evidence="11">
    <location>
        <position position="1"/>
    </location>
</feature>
<evidence type="ECO:0000256" key="10">
    <source>
        <dbReference type="SAM" id="MobiDB-lite"/>
    </source>
</evidence>
<protein>
    <recommendedName>
        <fullName evidence="6">Translation initiation factor eIF2B subunit beta</fullName>
    </recommendedName>
    <alternativeName>
        <fullName evidence="7">eIF2B GDP-GTP exchange factor subunit beta</fullName>
    </alternativeName>
</protein>
<evidence type="ECO:0000256" key="7">
    <source>
        <dbReference type="ARBA" id="ARBA00044228"/>
    </source>
</evidence>
<dbReference type="Pfam" id="PF01008">
    <property type="entry name" value="IF-2B"/>
    <property type="match status" value="1"/>
</dbReference>
<dbReference type="InterPro" id="IPR042529">
    <property type="entry name" value="IF_2B-like_C"/>
</dbReference>
<gene>
    <name evidence="11" type="ORF">OSTQU699_LOCUS7417</name>
</gene>
<keyword evidence="4" id="KW-0396">Initiation factor</keyword>
<dbReference type="InterPro" id="IPR000649">
    <property type="entry name" value="IF-2B-related"/>
</dbReference>
<feature type="region of interest" description="Disordered" evidence="10">
    <location>
        <begin position="82"/>
        <end position="103"/>
    </location>
</feature>
<evidence type="ECO:0000313" key="12">
    <source>
        <dbReference type="Proteomes" id="UP000708148"/>
    </source>
</evidence>
<dbReference type="PANTHER" id="PTHR45859">
    <property type="entry name" value="TRANSLATION INITIATION FACTOR EIF-2B SUBUNIT BETA"/>
    <property type="match status" value="1"/>
</dbReference>
<name>A0A8S1J2T2_9CHLO</name>
<keyword evidence="5" id="KW-0648">Protein biosynthesis</keyword>
<evidence type="ECO:0000256" key="1">
    <source>
        <dbReference type="ARBA" id="ARBA00004514"/>
    </source>
</evidence>
<proteinExistence type="inferred from homology"/>
<evidence type="ECO:0000256" key="6">
    <source>
        <dbReference type="ARBA" id="ARBA00044122"/>
    </source>
</evidence>
<accession>A0A8S1J2T2</accession>
<comment type="similarity">
    <text evidence="2 9">Belongs to the eIF-2B alpha/beta/delta subunits family.</text>
</comment>
<evidence type="ECO:0000256" key="2">
    <source>
        <dbReference type="ARBA" id="ARBA00007251"/>
    </source>
</evidence>
<dbReference type="GO" id="GO:0005851">
    <property type="term" value="C:eukaryotic translation initiation factor 2B complex"/>
    <property type="evidence" value="ECO:0007669"/>
    <property type="project" value="TreeGrafter"/>
</dbReference>
<dbReference type="InterPro" id="IPR051855">
    <property type="entry name" value="eIF2B_beta_subunit"/>
</dbReference>
<dbReference type="Proteomes" id="UP000708148">
    <property type="component" value="Unassembled WGS sequence"/>
</dbReference>
<comment type="subcellular location">
    <subcellularLocation>
        <location evidence="1">Cytoplasm</location>
        <location evidence="1">Cytosol</location>
    </subcellularLocation>
</comment>
<evidence type="ECO:0000256" key="8">
    <source>
        <dbReference type="ARBA" id="ARBA00046432"/>
    </source>
</evidence>
<reference evidence="11" key="1">
    <citation type="submission" date="2020-12" db="EMBL/GenBank/DDBJ databases">
        <authorList>
            <person name="Iha C."/>
        </authorList>
    </citation>
    <scope>NUCLEOTIDE SEQUENCE</scope>
</reference>
<feature type="compositionally biased region" description="Basic residues" evidence="10">
    <location>
        <begin position="149"/>
        <end position="159"/>
    </location>
</feature>
<evidence type="ECO:0000256" key="4">
    <source>
        <dbReference type="ARBA" id="ARBA00022540"/>
    </source>
</evidence>
<comment type="caution">
    <text evidence="11">The sequence shown here is derived from an EMBL/GenBank/DDBJ whole genome shotgun (WGS) entry which is preliminary data.</text>
</comment>
<dbReference type="Gene3D" id="3.40.50.10470">
    <property type="entry name" value="Translation initiation factor eif-2b, domain 2"/>
    <property type="match status" value="1"/>
</dbReference>
<dbReference type="GO" id="GO:0003743">
    <property type="term" value="F:translation initiation factor activity"/>
    <property type="evidence" value="ECO:0007669"/>
    <property type="project" value="UniProtKB-KW"/>
</dbReference>
<dbReference type="GO" id="GO:0005085">
    <property type="term" value="F:guanyl-nucleotide exchange factor activity"/>
    <property type="evidence" value="ECO:0007669"/>
    <property type="project" value="TreeGrafter"/>
</dbReference>
<feature type="region of interest" description="Disordered" evidence="10">
    <location>
        <begin position="117"/>
        <end position="159"/>
    </location>
</feature>
<dbReference type="EMBL" id="CAJHUC010001697">
    <property type="protein sequence ID" value="CAD7702060.1"/>
    <property type="molecule type" value="Genomic_DNA"/>
</dbReference>
<keyword evidence="12" id="KW-1185">Reference proteome</keyword>